<dbReference type="Gene3D" id="3.60.40.10">
    <property type="entry name" value="PPM-type phosphatase domain"/>
    <property type="match status" value="1"/>
</dbReference>
<dbReference type="SMART" id="SM00332">
    <property type="entry name" value="PP2Cc"/>
    <property type="match status" value="1"/>
</dbReference>
<evidence type="ECO:0000259" key="2">
    <source>
        <dbReference type="PROSITE" id="PS51746"/>
    </source>
</evidence>
<organism evidence="3 4">
    <name type="scientific">Thermogemmatispora aurantia</name>
    <dbReference type="NCBI Taxonomy" id="2045279"/>
    <lineage>
        <taxon>Bacteria</taxon>
        <taxon>Bacillati</taxon>
        <taxon>Chloroflexota</taxon>
        <taxon>Ktedonobacteria</taxon>
        <taxon>Thermogemmatisporales</taxon>
        <taxon>Thermogemmatisporaceae</taxon>
        <taxon>Thermogemmatispora</taxon>
    </lineage>
</organism>
<dbReference type="SUPFAM" id="SSF81606">
    <property type="entry name" value="PP2C-like"/>
    <property type="match status" value="1"/>
</dbReference>
<feature type="domain" description="PPM-type phosphatase" evidence="2">
    <location>
        <begin position="49"/>
        <end position="303"/>
    </location>
</feature>
<sequence>MKEQQLQSECETPLLAHLQALPGLVKRQLSGRSRSPLRRWQRDLPLRLDVGTAWHQGEGRSLGPNGDRLIALQGSCICSERLLPFGLFGVADGLGLGDRAFDLEASSLAIQALLHFVLLGLAGSRQLSEELLPKLLVEGVRRANQAVYLRSIETCAYMVTALTAALVVELTAYIVNVGNSRAYRYREREGLVQITRDHSLAARMVETGVLTSEEAQHHPERRQLYRGLGSKATVDVDCFKLGLQVDDRLLLCSDGLWEVVQDAQLLEILCRPSLSSAEVCNLLVTTALDNGGLDNISAIVVHVAPITA</sequence>
<dbReference type="InterPro" id="IPR001932">
    <property type="entry name" value="PPM-type_phosphatase-like_dom"/>
</dbReference>
<keyword evidence="4" id="KW-1185">Reference proteome</keyword>
<dbReference type="InterPro" id="IPR015655">
    <property type="entry name" value="PP2C"/>
</dbReference>
<dbReference type="RefSeq" id="WP_151727203.1">
    <property type="nucleotide sequence ID" value="NZ_BKZV01000001.1"/>
</dbReference>
<keyword evidence="1" id="KW-1133">Transmembrane helix</keyword>
<dbReference type="PANTHER" id="PTHR47992">
    <property type="entry name" value="PROTEIN PHOSPHATASE"/>
    <property type="match status" value="1"/>
</dbReference>
<protein>
    <recommendedName>
        <fullName evidence="2">PPM-type phosphatase domain-containing protein</fullName>
    </recommendedName>
</protein>
<dbReference type="CDD" id="cd00143">
    <property type="entry name" value="PP2Cc"/>
    <property type="match status" value="1"/>
</dbReference>
<keyword evidence="1" id="KW-0812">Transmembrane</keyword>
<dbReference type="EMBL" id="BKZV01000001">
    <property type="protein sequence ID" value="GER82313.1"/>
    <property type="molecule type" value="Genomic_DNA"/>
</dbReference>
<dbReference type="Proteomes" id="UP000334820">
    <property type="component" value="Unassembled WGS sequence"/>
</dbReference>
<keyword evidence="1" id="KW-0472">Membrane</keyword>
<dbReference type="GO" id="GO:0004722">
    <property type="term" value="F:protein serine/threonine phosphatase activity"/>
    <property type="evidence" value="ECO:0007669"/>
    <property type="project" value="InterPro"/>
</dbReference>
<evidence type="ECO:0000313" key="4">
    <source>
        <dbReference type="Proteomes" id="UP000334820"/>
    </source>
</evidence>
<evidence type="ECO:0000256" key="1">
    <source>
        <dbReference type="SAM" id="Phobius"/>
    </source>
</evidence>
<evidence type="ECO:0000313" key="3">
    <source>
        <dbReference type="EMBL" id="GER82313.1"/>
    </source>
</evidence>
<feature type="transmembrane region" description="Helical" evidence="1">
    <location>
        <begin position="156"/>
        <end position="178"/>
    </location>
</feature>
<gene>
    <name evidence="3" type="ORF">KTAU_09510</name>
</gene>
<reference evidence="3 4" key="1">
    <citation type="journal article" date="2019" name="Int. J. Syst. Evol. Microbiol.">
        <title>Thermogemmatispora aurantia sp. nov. and Thermogemmatispora argillosa sp. nov., within the class Ktedonobacteria, and emended description of the genus Thermogemmatispora.</title>
        <authorList>
            <person name="Zheng Y."/>
            <person name="Wang C.M."/>
            <person name="Sakai Y."/>
            <person name="Abe K."/>
            <person name="Yokota A."/>
            <person name="Yabe S."/>
        </authorList>
    </citation>
    <scope>NUCLEOTIDE SEQUENCE [LARGE SCALE GENOMIC DNA]</scope>
    <source>
        <strain evidence="3 4">A1-2</strain>
    </source>
</reference>
<dbReference type="PROSITE" id="PS51746">
    <property type="entry name" value="PPM_2"/>
    <property type="match status" value="1"/>
</dbReference>
<dbReference type="InterPro" id="IPR036457">
    <property type="entry name" value="PPM-type-like_dom_sf"/>
</dbReference>
<proteinExistence type="predicted"/>
<dbReference type="AlphaFoldDB" id="A0A5J4K491"/>
<dbReference type="SMART" id="SM00331">
    <property type="entry name" value="PP2C_SIG"/>
    <property type="match status" value="1"/>
</dbReference>
<accession>A0A5J4K491</accession>
<name>A0A5J4K491_9CHLR</name>
<comment type="caution">
    <text evidence="3">The sequence shown here is derived from an EMBL/GenBank/DDBJ whole genome shotgun (WGS) entry which is preliminary data.</text>
</comment>